<organism evidence="1 2">
    <name type="scientific">Mixta theicola</name>
    <dbReference type="NCBI Taxonomy" id="1458355"/>
    <lineage>
        <taxon>Bacteria</taxon>
        <taxon>Pseudomonadati</taxon>
        <taxon>Pseudomonadota</taxon>
        <taxon>Gammaproteobacteria</taxon>
        <taxon>Enterobacterales</taxon>
        <taxon>Erwiniaceae</taxon>
        <taxon>Mixta</taxon>
    </lineage>
</organism>
<name>A0A2K1QAV1_9GAMM</name>
<dbReference type="Proteomes" id="UP000236345">
    <property type="component" value="Unassembled WGS sequence"/>
</dbReference>
<gene>
    <name evidence="1" type="ORF">COO59_09250</name>
</gene>
<evidence type="ECO:0000313" key="1">
    <source>
        <dbReference type="EMBL" id="PNS12152.1"/>
    </source>
</evidence>
<dbReference type="EMBL" id="NWUO01000005">
    <property type="protein sequence ID" value="PNS12152.1"/>
    <property type="molecule type" value="Genomic_DNA"/>
</dbReference>
<protein>
    <submittedName>
        <fullName evidence="1">Uncharacterized protein</fullName>
    </submittedName>
</protein>
<reference evidence="2" key="1">
    <citation type="submission" date="2017-09" db="EMBL/GenBank/DDBJ databases">
        <authorList>
            <person name="Palmer M."/>
            <person name="Steenkamp E.T."/>
            <person name="Coetzee M.P."/>
            <person name="Avontuur J.R."/>
            <person name="Van Zyl E."/>
            <person name="Chan W.-Y."/>
            <person name="Blom J."/>
            <person name="Venter S.N."/>
        </authorList>
    </citation>
    <scope>NUCLEOTIDE SEQUENCE [LARGE SCALE GENOMIC DNA]</scope>
    <source>
        <strain evidence="2">QC88-366</strain>
    </source>
</reference>
<accession>A0A2K1QAV1</accession>
<proteinExistence type="predicted"/>
<dbReference type="AlphaFoldDB" id="A0A2K1QAV1"/>
<sequence>MSKLYAREQELSVMLITKIALPKTNIQNCDSAIKVQSSQEFTAKKEAQGVYS</sequence>
<comment type="caution">
    <text evidence="1">The sequence shown here is derived from an EMBL/GenBank/DDBJ whole genome shotgun (WGS) entry which is preliminary data.</text>
</comment>
<evidence type="ECO:0000313" key="2">
    <source>
        <dbReference type="Proteomes" id="UP000236345"/>
    </source>
</evidence>
<keyword evidence="2" id="KW-1185">Reference proteome</keyword>